<organism evidence="2 3">
    <name type="scientific">Saccharicrinis carchari</name>
    <dbReference type="NCBI Taxonomy" id="1168039"/>
    <lineage>
        <taxon>Bacteria</taxon>
        <taxon>Pseudomonadati</taxon>
        <taxon>Bacteroidota</taxon>
        <taxon>Bacteroidia</taxon>
        <taxon>Marinilabiliales</taxon>
        <taxon>Marinilabiliaceae</taxon>
        <taxon>Saccharicrinis</taxon>
    </lineage>
</organism>
<evidence type="ECO:0000313" key="2">
    <source>
        <dbReference type="EMBL" id="SMO94055.1"/>
    </source>
</evidence>
<feature type="region of interest" description="Disordered" evidence="1">
    <location>
        <begin position="1"/>
        <end position="51"/>
    </location>
</feature>
<keyword evidence="3" id="KW-1185">Reference proteome</keyword>
<proteinExistence type="predicted"/>
<protein>
    <submittedName>
        <fullName evidence="2">Uncharacterized protein</fullName>
    </submittedName>
</protein>
<evidence type="ECO:0000256" key="1">
    <source>
        <dbReference type="SAM" id="MobiDB-lite"/>
    </source>
</evidence>
<accession>A0A521FD16</accession>
<dbReference type="EMBL" id="FXTB01000022">
    <property type="protein sequence ID" value="SMO94055.1"/>
    <property type="molecule type" value="Genomic_DNA"/>
</dbReference>
<reference evidence="2 3" key="1">
    <citation type="submission" date="2017-05" db="EMBL/GenBank/DDBJ databases">
        <authorList>
            <person name="Varghese N."/>
            <person name="Submissions S."/>
        </authorList>
    </citation>
    <scope>NUCLEOTIDE SEQUENCE [LARGE SCALE GENOMIC DNA]</scope>
    <source>
        <strain evidence="2 3">DSM 27040</strain>
    </source>
</reference>
<evidence type="ECO:0000313" key="3">
    <source>
        <dbReference type="Proteomes" id="UP000319040"/>
    </source>
</evidence>
<gene>
    <name evidence="2" type="ORF">SAMN06265379_1222</name>
</gene>
<dbReference type="Proteomes" id="UP000319040">
    <property type="component" value="Unassembled WGS sequence"/>
</dbReference>
<sequence>MMNSTIGMTNTGFTPSCLKQTGNPPFGRKRKSPSNSTNIESHKNPRLGQSEVPLPVFPKWGRAWKTIALSYGVEGEIGGVDLQLISTPNLLQCCCATFSRGGGADLQRRIFTYPANTTRKEFRAI</sequence>
<feature type="compositionally biased region" description="Polar residues" evidence="1">
    <location>
        <begin position="1"/>
        <end position="23"/>
    </location>
</feature>
<dbReference type="AlphaFoldDB" id="A0A521FD16"/>
<name>A0A521FD16_SACCC</name>